<dbReference type="Proteomes" id="UP000539075">
    <property type="component" value="Unassembled WGS sequence"/>
</dbReference>
<feature type="transmembrane region" description="Helical" evidence="1">
    <location>
        <begin position="70"/>
        <end position="93"/>
    </location>
</feature>
<dbReference type="CDD" id="cd07385">
    <property type="entry name" value="MPP_YkuE_C"/>
    <property type="match status" value="1"/>
</dbReference>
<evidence type="ECO:0000256" key="1">
    <source>
        <dbReference type="SAM" id="Phobius"/>
    </source>
</evidence>
<protein>
    <recommendedName>
        <fullName evidence="2">Calcineurin-like phosphoesterase domain-containing protein</fullName>
    </recommendedName>
</protein>
<comment type="caution">
    <text evidence="3">The sequence shown here is derived from an EMBL/GenBank/DDBJ whole genome shotgun (WGS) entry which is preliminary data.</text>
</comment>
<accession>A0A7W8BZ93</accession>
<dbReference type="InterPro" id="IPR004843">
    <property type="entry name" value="Calcineurin-like_PHP"/>
</dbReference>
<keyword evidence="1" id="KW-0472">Membrane</keyword>
<reference evidence="3 4" key="1">
    <citation type="submission" date="2020-08" db="EMBL/GenBank/DDBJ databases">
        <title>Genomic Encyclopedia of Type Strains, Phase IV (KMG-IV): sequencing the most valuable type-strain genomes for metagenomic binning, comparative biology and taxonomic classification.</title>
        <authorList>
            <person name="Goeker M."/>
        </authorList>
    </citation>
    <scope>NUCLEOTIDE SEQUENCE [LARGE SCALE GENOMIC DNA]</scope>
    <source>
        <strain evidence="3 4">DSM 11275</strain>
    </source>
</reference>
<feature type="transmembrane region" description="Helical" evidence="1">
    <location>
        <begin position="6"/>
        <end position="24"/>
    </location>
</feature>
<proteinExistence type="predicted"/>
<keyword evidence="1" id="KW-1133">Transmembrane helix</keyword>
<name>A0A7W8BZ93_9BACT</name>
<dbReference type="AlphaFoldDB" id="A0A7W8BZ93"/>
<evidence type="ECO:0000313" key="3">
    <source>
        <dbReference type="EMBL" id="MBB5142688.1"/>
    </source>
</evidence>
<dbReference type="GO" id="GO:0016787">
    <property type="term" value="F:hydrolase activity"/>
    <property type="evidence" value="ECO:0007669"/>
    <property type="project" value="InterPro"/>
</dbReference>
<keyword evidence="1" id="KW-0812">Transmembrane</keyword>
<dbReference type="InterPro" id="IPR029052">
    <property type="entry name" value="Metallo-depent_PP-like"/>
</dbReference>
<feature type="transmembrane region" description="Helical" evidence="1">
    <location>
        <begin position="31"/>
        <end position="50"/>
    </location>
</feature>
<dbReference type="PANTHER" id="PTHR31302">
    <property type="entry name" value="TRANSMEMBRANE PROTEIN WITH METALLOPHOSPHOESTERASE DOMAIN-RELATED"/>
    <property type="match status" value="1"/>
</dbReference>
<sequence>MFIHLMAGIVFIYLGTRLLLPLRVGKKTKLGLALLLLIISQQHFINRFVFGGLASPEIPASLLLLQGWCFLFLVLLLIFTLLRDLVLLIGWVARKIRGSSKSAPASQAFSSGRRQAMMVVLASGTAFWGIREAVGLPDVRHVEMVIPRLPKALDGLSIVQISDMHASPLLQSSWVSAVVDRVNALKPDLILFTGDMVDGNPTVRAADVAPLRRLRANYGILGAAGNHEYYSNFTGWMKAFPALGINMLQNRHEVLNIQGQPLVIAGVTDVAAERVGLPGPDLAAALQGAPEDAVRILMEHRPANAPENVSHGIDLQLSGHTHGGQIIGMNAVVARFNGGYLYGQYKVDTLNMYVSSGAGLWNGFPVRLGVPSEIPRIVLRSA</sequence>
<dbReference type="RefSeq" id="WP_183718070.1">
    <property type="nucleotide sequence ID" value="NZ_JACHGO010000002.1"/>
</dbReference>
<dbReference type="Gene3D" id="3.60.21.10">
    <property type="match status" value="1"/>
</dbReference>
<feature type="domain" description="Calcineurin-like phosphoesterase" evidence="2">
    <location>
        <begin position="157"/>
        <end position="323"/>
    </location>
</feature>
<evidence type="ECO:0000313" key="4">
    <source>
        <dbReference type="Proteomes" id="UP000539075"/>
    </source>
</evidence>
<dbReference type="SUPFAM" id="SSF56300">
    <property type="entry name" value="Metallo-dependent phosphatases"/>
    <property type="match status" value="1"/>
</dbReference>
<dbReference type="PANTHER" id="PTHR31302:SF0">
    <property type="entry name" value="TRANSMEMBRANE PROTEIN WITH METALLOPHOSPHOESTERASE DOMAIN"/>
    <property type="match status" value="1"/>
</dbReference>
<gene>
    <name evidence="3" type="ORF">HNQ38_000767</name>
</gene>
<evidence type="ECO:0000259" key="2">
    <source>
        <dbReference type="Pfam" id="PF00149"/>
    </source>
</evidence>
<dbReference type="InterPro" id="IPR051158">
    <property type="entry name" value="Metallophosphoesterase_sf"/>
</dbReference>
<dbReference type="EMBL" id="JACHGO010000002">
    <property type="protein sequence ID" value="MBB5142688.1"/>
    <property type="molecule type" value="Genomic_DNA"/>
</dbReference>
<keyword evidence="4" id="KW-1185">Reference proteome</keyword>
<organism evidence="3 4">
    <name type="scientific">Desulfovibrio intestinalis</name>
    <dbReference type="NCBI Taxonomy" id="58621"/>
    <lineage>
        <taxon>Bacteria</taxon>
        <taxon>Pseudomonadati</taxon>
        <taxon>Thermodesulfobacteriota</taxon>
        <taxon>Desulfovibrionia</taxon>
        <taxon>Desulfovibrionales</taxon>
        <taxon>Desulfovibrionaceae</taxon>
        <taxon>Desulfovibrio</taxon>
    </lineage>
</organism>
<dbReference type="Pfam" id="PF00149">
    <property type="entry name" value="Metallophos"/>
    <property type="match status" value="1"/>
</dbReference>